<keyword evidence="13" id="KW-1185">Reference proteome</keyword>
<sequence length="334" mass="36156">MADTTDLPAAPVALFKKRGAKAKANIRKRPATPPPANSDSDDDYTSSEDEAGQRVKRRKKTAAVNASSRDNKPAAAHSSATVFEADRSVPITSTNDATKQSNWYDEDDAALLGKTRPLPGSSQTTKDSTGPQGPDGTYKGLANQAKYIAKNPDAPNRTVGPIKAATNIRTITVTDFAPDVCKDYKQTGFCGFGDNCKFLHAREAYQQGWQLDKEWEKVNRGKKNISGTVMASADRSAKTEDDGEDAAEAALLEKIPFACIICKGPYKEPIVTRCGHYFCLPCALQRYRKDPSCAACGAGTSGVFNTAKTLNKLLDKKRQREERLKAEADEDAPA</sequence>
<keyword evidence="5 7" id="KW-0863">Zinc-finger</keyword>
<evidence type="ECO:0000313" key="13">
    <source>
        <dbReference type="Proteomes" id="UP000756346"/>
    </source>
</evidence>
<dbReference type="Proteomes" id="UP000756346">
    <property type="component" value="Unassembled WGS sequence"/>
</dbReference>
<keyword evidence="4 7" id="KW-0479">Metal-binding</keyword>
<dbReference type="PANTHER" id="PTHR12930:SF0">
    <property type="entry name" value="RING FINGER PROTEIN 113B"/>
    <property type="match status" value="1"/>
</dbReference>
<dbReference type="InterPro" id="IPR000571">
    <property type="entry name" value="Znf_CCCH"/>
</dbReference>
<dbReference type="GeneID" id="70185031"/>
<comment type="similarity">
    <text evidence="2 8">Belongs to the CWC24 family.</text>
</comment>
<dbReference type="GO" id="GO:0006397">
    <property type="term" value="P:mRNA processing"/>
    <property type="evidence" value="ECO:0007669"/>
    <property type="project" value="UniProtKB-KW"/>
</dbReference>
<dbReference type="Pfam" id="PF13923">
    <property type="entry name" value="zf-C3HC4_2"/>
    <property type="match status" value="1"/>
</dbReference>
<evidence type="ECO:0000256" key="5">
    <source>
        <dbReference type="ARBA" id="ARBA00022771"/>
    </source>
</evidence>
<reference evidence="12" key="1">
    <citation type="journal article" date="2021" name="Nat. Commun.">
        <title>Genetic determinants of endophytism in the Arabidopsis root mycobiome.</title>
        <authorList>
            <person name="Mesny F."/>
            <person name="Miyauchi S."/>
            <person name="Thiergart T."/>
            <person name="Pickel B."/>
            <person name="Atanasova L."/>
            <person name="Karlsson M."/>
            <person name="Huettel B."/>
            <person name="Barry K.W."/>
            <person name="Haridas S."/>
            <person name="Chen C."/>
            <person name="Bauer D."/>
            <person name="Andreopoulos W."/>
            <person name="Pangilinan J."/>
            <person name="LaButti K."/>
            <person name="Riley R."/>
            <person name="Lipzen A."/>
            <person name="Clum A."/>
            <person name="Drula E."/>
            <person name="Henrissat B."/>
            <person name="Kohler A."/>
            <person name="Grigoriev I.V."/>
            <person name="Martin F.M."/>
            <person name="Hacquard S."/>
        </authorList>
    </citation>
    <scope>NUCLEOTIDE SEQUENCE</scope>
    <source>
        <strain evidence="12">MPI-CAGE-CH-0230</strain>
    </source>
</reference>
<dbReference type="InterPro" id="IPR036855">
    <property type="entry name" value="Znf_CCCH_sf"/>
</dbReference>
<dbReference type="Pfam" id="PF00642">
    <property type="entry name" value="zf-CCCH"/>
    <property type="match status" value="1"/>
</dbReference>
<dbReference type="SUPFAM" id="SSF90229">
    <property type="entry name" value="CCCH zinc finger"/>
    <property type="match status" value="1"/>
</dbReference>
<dbReference type="GO" id="GO:0034247">
    <property type="term" value="P:snoRNA splicing"/>
    <property type="evidence" value="ECO:0007669"/>
    <property type="project" value="TreeGrafter"/>
</dbReference>
<dbReference type="RefSeq" id="XP_046006476.1">
    <property type="nucleotide sequence ID" value="XM_046155485.1"/>
</dbReference>
<proteinExistence type="inferred from homology"/>
<name>A0A9P9BH80_9PEZI</name>
<dbReference type="InterPro" id="IPR001841">
    <property type="entry name" value="Znf_RING"/>
</dbReference>
<dbReference type="EMBL" id="JAGTJQ010000011">
    <property type="protein sequence ID" value="KAH7018209.1"/>
    <property type="molecule type" value="Genomic_DNA"/>
</dbReference>
<comment type="subunit">
    <text evidence="3 8">Associated with the spliceosome.</text>
</comment>
<dbReference type="OrthoDB" id="25761at2759"/>
<gene>
    <name evidence="12" type="ORF">B0I36DRAFT_335501</name>
</gene>
<evidence type="ECO:0000313" key="12">
    <source>
        <dbReference type="EMBL" id="KAH7018209.1"/>
    </source>
</evidence>
<protein>
    <recommendedName>
        <fullName evidence="8">Pre-mRNA-splicing factor CWC24</fullName>
    </recommendedName>
</protein>
<accession>A0A9P9BH80</accession>
<dbReference type="CDD" id="cd16539">
    <property type="entry name" value="RING-HC_RNF113A_B"/>
    <property type="match status" value="1"/>
</dbReference>
<dbReference type="PROSITE" id="PS00518">
    <property type="entry name" value="ZF_RING_1"/>
    <property type="match status" value="1"/>
</dbReference>
<comment type="subcellular location">
    <subcellularLocation>
        <location evidence="8">Nucleus</location>
    </subcellularLocation>
</comment>
<evidence type="ECO:0000256" key="7">
    <source>
        <dbReference type="PROSITE-ProRule" id="PRU00723"/>
    </source>
</evidence>
<evidence type="ECO:0000256" key="2">
    <source>
        <dbReference type="ARBA" id="ARBA00009161"/>
    </source>
</evidence>
<dbReference type="GO" id="GO:0003677">
    <property type="term" value="F:DNA binding"/>
    <property type="evidence" value="ECO:0007669"/>
    <property type="project" value="UniProtKB-UniRule"/>
</dbReference>
<dbReference type="AlphaFoldDB" id="A0A9P9BH80"/>
<feature type="compositionally biased region" description="Acidic residues" evidence="9">
    <location>
        <begin position="39"/>
        <end position="50"/>
    </location>
</feature>
<keyword evidence="8" id="KW-0238">DNA-binding</keyword>
<feature type="zinc finger region" description="C3H1-type" evidence="7">
    <location>
        <begin position="175"/>
        <end position="203"/>
    </location>
</feature>
<dbReference type="PANTHER" id="PTHR12930">
    <property type="entry name" value="ZINC FINGER PROTEIN 183"/>
    <property type="match status" value="1"/>
</dbReference>
<dbReference type="SMART" id="SM00184">
    <property type="entry name" value="RING"/>
    <property type="match status" value="1"/>
</dbReference>
<dbReference type="GO" id="GO:0005684">
    <property type="term" value="C:U2-type spliceosomal complex"/>
    <property type="evidence" value="ECO:0007669"/>
    <property type="project" value="TreeGrafter"/>
</dbReference>
<evidence type="ECO:0000256" key="4">
    <source>
        <dbReference type="ARBA" id="ARBA00022723"/>
    </source>
</evidence>
<keyword evidence="8" id="KW-0507">mRNA processing</keyword>
<evidence type="ECO:0000259" key="11">
    <source>
        <dbReference type="PROSITE" id="PS50103"/>
    </source>
</evidence>
<feature type="domain" description="RING-type" evidence="10">
    <location>
        <begin position="259"/>
        <end position="296"/>
    </location>
</feature>
<evidence type="ECO:0000256" key="9">
    <source>
        <dbReference type="SAM" id="MobiDB-lite"/>
    </source>
</evidence>
<keyword evidence="8" id="KW-0747">Spliceosome</keyword>
<evidence type="ECO:0000256" key="6">
    <source>
        <dbReference type="ARBA" id="ARBA00022833"/>
    </source>
</evidence>
<dbReference type="SUPFAM" id="SSF57850">
    <property type="entry name" value="RING/U-box"/>
    <property type="match status" value="1"/>
</dbReference>
<feature type="compositionally biased region" description="Polar residues" evidence="9">
    <location>
        <begin position="90"/>
        <end position="103"/>
    </location>
</feature>
<dbReference type="SMART" id="SM00356">
    <property type="entry name" value="ZnF_C3H1"/>
    <property type="match status" value="1"/>
</dbReference>
<dbReference type="GO" id="GO:0008270">
    <property type="term" value="F:zinc ion binding"/>
    <property type="evidence" value="ECO:0007669"/>
    <property type="project" value="UniProtKB-KW"/>
</dbReference>
<dbReference type="Gene3D" id="3.30.40.10">
    <property type="entry name" value="Zinc/RING finger domain, C3HC4 (zinc finger)"/>
    <property type="match status" value="1"/>
</dbReference>
<feature type="compositionally biased region" description="Polar residues" evidence="9">
    <location>
        <begin position="120"/>
        <end position="131"/>
    </location>
</feature>
<evidence type="ECO:0000256" key="8">
    <source>
        <dbReference type="RuleBase" id="RU367110"/>
    </source>
</evidence>
<feature type="domain" description="C3H1-type" evidence="11">
    <location>
        <begin position="175"/>
        <end position="203"/>
    </location>
</feature>
<comment type="caution">
    <text evidence="12">The sequence shown here is derived from an EMBL/GenBank/DDBJ whole genome shotgun (WGS) entry which is preliminary data.</text>
</comment>
<feature type="region of interest" description="Disordered" evidence="9">
    <location>
        <begin position="18"/>
        <end position="139"/>
    </location>
</feature>
<dbReference type="FunFam" id="3.30.40.10:FF:000045">
    <property type="entry name" value="RING finger protein 113A"/>
    <property type="match status" value="1"/>
</dbReference>
<dbReference type="PROSITE" id="PS50103">
    <property type="entry name" value="ZF_C3H1"/>
    <property type="match status" value="1"/>
</dbReference>
<evidence type="ECO:0000259" key="10">
    <source>
        <dbReference type="PROSITE" id="PS50089"/>
    </source>
</evidence>
<feature type="compositionally biased region" description="Basic residues" evidence="9">
    <location>
        <begin position="18"/>
        <end position="30"/>
    </location>
</feature>
<dbReference type="Gene3D" id="4.10.1000.10">
    <property type="entry name" value="Zinc finger, CCCH-type"/>
    <property type="match status" value="1"/>
</dbReference>
<dbReference type="InterPro" id="IPR017907">
    <property type="entry name" value="Znf_RING_CS"/>
</dbReference>
<comment type="function">
    <text evidence="1 8">Involved in pre-mRNA splicing.</text>
</comment>
<keyword evidence="8" id="KW-0539">Nucleus</keyword>
<keyword evidence="8" id="KW-0508">mRNA splicing</keyword>
<organism evidence="12 13">
    <name type="scientific">Microdochium trichocladiopsis</name>
    <dbReference type="NCBI Taxonomy" id="1682393"/>
    <lineage>
        <taxon>Eukaryota</taxon>
        <taxon>Fungi</taxon>
        <taxon>Dikarya</taxon>
        <taxon>Ascomycota</taxon>
        <taxon>Pezizomycotina</taxon>
        <taxon>Sordariomycetes</taxon>
        <taxon>Xylariomycetidae</taxon>
        <taxon>Xylariales</taxon>
        <taxon>Microdochiaceae</taxon>
        <taxon>Microdochium</taxon>
    </lineage>
</organism>
<keyword evidence="6 7" id="KW-0862">Zinc</keyword>
<evidence type="ECO:0000256" key="1">
    <source>
        <dbReference type="ARBA" id="ARBA00003777"/>
    </source>
</evidence>
<dbReference type="PROSITE" id="PS50089">
    <property type="entry name" value="ZF_RING_2"/>
    <property type="match status" value="1"/>
</dbReference>
<dbReference type="InterPro" id="IPR013083">
    <property type="entry name" value="Znf_RING/FYVE/PHD"/>
</dbReference>
<dbReference type="InterPro" id="IPR039971">
    <property type="entry name" value="CWC24-like"/>
</dbReference>
<evidence type="ECO:0000256" key="3">
    <source>
        <dbReference type="ARBA" id="ARBA00011524"/>
    </source>
</evidence>